<evidence type="ECO:0000256" key="1">
    <source>
        <dbReference type="ARBA" id="ARBA00022679"/>
    </source>
</evidence>
<dbReference type="OrthoDB" id="1190494at2"/>
<proteinExistence type="predicted"/>
<sequence length="212" mass="25855">MNFYTYKFHTLHTMIIVFKWKYFLETMFLRKLFLSDQEKIFFFSLSEKRKLEFLGIRSALRYLGIKMNIFYNEKRKPFLFSSEGKQISLSHSFEKIAIAISSYHIGIDIEKLRKDKKIMKIKKKFVRDDEFIFIHPNYEEDYLHIIWGIKESLYKLEGGIFYSFLDHYKVSPFCLQKSSCVSCWIIKKSYSKRFSAFYRKIEEHYLVYIIDK</sequence>
<dbReference type="EMBL" id="AP014608">
    <property type="protein sequence ID" value="BBA17200.1"/>
    <property type="molecule type" value="Genomic_DNA"/>
</dbReference>
<protein>
    <submittedName>
        <fullName evidence="3">4'-phosphopantetheinyl transferase superfamily protein</fullName>
    </submittedName>
</protein>
<dbReference type="SUPFAM" id="SSF56214">
    <property type="entry name" value="4'-phosphopantetheinyl transferase"/>
    <property type="match status" value="2"/>
</dbReference>
<dbReference type="Gene3D" id="3.90.470.20">
    <property type="entry name" value="4'-phosphopantetheinyl transferase domain"/>
    <property type="match status" value="1"/>
</dbReference>
<dbReference type="GO" id="GO:0008897">
    <property type="term" value="F:holo-[acyl-carrier-protein] synthase activity"/>
    <property type="evidence" value="ECO:0007669"/>
    <property type="project" value="InterPro"/>
</dbReference>
<dbReference type="InterPro" id="IPR008278">
    <property type="entry name" value="4-PPantetheinyl_Trfase_dom"/>
</dbReference>
<organism evidence="3 4">
    <name type="scientific">Blattabacterium cuenoti STAT</name>
    <dbReference type="NCBI Taxonomy" id="1457030"/>
    <lineage>
        <taxon>Bacteria</taxon>
        <taxon>Pseudomonadati</taxon>
        <taxon>Bacteroidota</taxon>
        <taxon>Flavobacteriia</taxon>
        <taxon>Flavobacteriales</taxon>
        <taxon>Blattabacteriaceae</taxon>
        <taxon>Blattabacterium</taxon>
    </lineage>
</organism>
<evidence type="ECO:0000259" key="2">
    <source>
        <dbReference type="Pfam" id="PF01648"/>
    </source>
</evidence>
<dbReference type="Proteomes" id="UP000263619">
    <property type="component" value="Chromosome"/>
</dbReference>
<name>A0A224AKP8_9FLAO</name>
<dbReference type="Pfam" id="PF01648">
    <property type="entry name" value="ACPS"/>
    <property type="match status" value="1"/>
</dbReference>
<dbReference type="AlphaFoldDB" id="A0A224AKP8"/>
<gene>
    <name evidence="3" type="primary">acpT</name>
    <name evidence="3" type="ORF">STAT_267</name>
</gene>
<keyword evidence="1 3" id="KW-0808">Transferase</keyword>
<reference evidence="3 4" key="1">
    <citation type="submission" date="2014-06" db="EMBL/GenBank/DDBJ databases">
        <title>Genome sequence of the intracellular symbiont Blattabacterium cuenoti, strain STAT from the wood feeding cockroach Salganea taiwanensis taiwanensis.</title>
        <authorList>
            <person name="Kinjo Y."/>
            <person name="Ohkuma M."/>
            <person name="Tokuda G."/>
        </authorList>
    </citation>
    <scope>NUCLEOTIDE SEQUENCE [LARGE SCALE GENOMIC DNA]</scope>
    <source>
        <strain evidence="3 4">STAT</strain>
    </source>
</reference>
<feature type="domain" description="4'-phosphopantetheinyl transferase" evidence="2">
    <location>
        <begin position="105"/>
        <end position="164"/>
    </location>
</feature>
<keyword evidence="4" id="KW-1185">Reference proteome</keyword>
<evidence type="ECO:0000313" key="4">
    <source>
        <dbReference type="Proteomes" id="UP000263619"/>
    </source>
</evidence>
<accession>A0A224AKP8</accession>
<evidence type="ECO:0000313" key="3">
    <source>
        <dbReference type="EMBL" id="BBA17200.1"/>
    </source>
</evidence>
<dbReference type="RefSeq" id="WP_119305474.1">
    <property type="nucleotide sequence ID" value="NZ_AP014608.1"/>
</dbReference>
<dbReference type="GO" id="GO:0000287">
    <property type="term" value="F:magnesium ion binding"/>
    <property type="evidence" value="ECO:0007669"/>
    <property type="project" value="InterPro"/>
</dbReference>
<dbReference type="InterPro" id="IPR037143">
    <property type="entry name" value="4-PPantetheinyl_Trfase_dom_sf"/>
</dbReference>